<protein>
    <submittedName>
        <fullName evidence="2">Uncharacterized protein</fullName>
    </submittedName>
</protein>
<reference evidence="2 3" key="1">
    <citation type="journal article" date="2019" name="PLoS ONE">
        <title>Comparative genome analysis indicates high evolutionary potential of pathogenicity genes in Colletotrichum tanaceti.</title>
        <authorList>
            <person name="Lelwala R.V."/>
            <person name="Korhonen P.K."/>
            <person name="Young N.D."/>
            <person name="Scott J.B."/>
            <person name="Ades P.A."/>
            <person name="Gasser R.B."/>
            <person name="Taylor P.W.J."/>
        </authorList>
    </citation>
    <scope>NUCLEOTIDE SEQUENCE [LARGE SCALE GENOMIC DNA]</scope>
    <source>
        <strain evidence="2">BRIP57314</strain>
    </source>
</reference>
<organism evidence="2 3">
    <name type="scientific">Colletotrichum tanaceti</name>
    <dbReference type="NCBI Taxonomy" id="1306861"/>
    <lineage>
        <taxon>Eukaryota</taxon>
        <taxon>Fungi</taxon>
        <taxon>Dikarya</taxon>
        <taxon>Ascomycota</taxon>
        <taxon>Pezizomycotina</taxon>
        <taxon>Sordariomycetes</taxon>
        <taxon>Hypocreomycetidae</taxon>
        <taxon>Glomerellales</taxon>
        <taxon>Glomerellaceae</taxon>
        <taxon>Colletotrichum</taxon>
        <taxon>Colletotrichum destructivum species complex</taxon>
    </lineage>
</organism>
<dbReference type="Proteomes" id="UP000310108">
    <property type="component" value="Unassembled WGS sequence"/>
</dbReference>
<keyword evidence="3" id="KW-1185">Reference proteome</keyword>
<evidence type="ECO:0000313" key="2">
    <source>
        <dbReference type="EMBL" id="TKW53201.1"/>
    </source>
</evidence>
<name>A0A4U6XBV9_9PEZI</name>
<sequence length="63" mass="6679">MQFQGVGEWGAGFAERKTKLAAESSPASGSSDGTTTNNKNNDNMARDKMGPRSAERMTSGRPT</sequence>
<gene>
    <name evidence="2" type="ORF">CTA1_5795</name>
</gene>
<evidence type="ECO:0000313" key="3">
    <source>
        <dbReference type="Proteomes" id="UP000310108"/>
    </source>
</evidence>
<dbReference type="AlphaFoldDB" id="A0A4U6XBV9"/>
<proteinExistence type="predicted"/>
<feature type="compositionally biased region" description="Low complexity" evidence="1">
    <location>
        <begin position="28"/>
        <end position="43"/>
    </location>
</feature>
<accession>A0A4U6XBV9</accession>
<feature type="region of interest" description="Disordered" evidence="1">
    <location>
        <begin position="17"/>
        <end position="63"/>
    </location>
</feature>
<evidence type="ECO:0000256" key="1">
    <source>
        <dbReference type="SAM" id="MobiDB-lite"/>
    </source>
</evidence>
<feature type="compositionally biased region" description="Basic and acidic residues" evidence="1">
    <location>
        <begin position="44"/>
        <end position="55"/>
    </location>
</feature>
<comment type="caution">
    <text evidence="2">The sequence shown here is derived from an EMBL/GenBank/DDBJ whole genome shotgun (WGS) entry which is preliminary data.</text>
</comment>
<dbReference type="EMBL" id="PJEX01000197">
    <property type="protein sequence ID" value="TKW53201.1"/>
    <property type="molecule type" value="Genomic_DNA"/>
</dbReference>